<dbReference type="EMBL" id="JBIVPC010000008">
    <property type="protein sequence ID" value="MFJ6037949.1"/>
    <property type="molecule type" value="Genomic_DNA"/>
</dbReference>
<sequence>MSVPRLNAATRSPPSAWTIEGGGTYGVTLYVTGSAGDLRLYDYLTDPDVCELNEFTHDSGA</sequence>
<proteinExistence type="predicted"/>
<evidence type="ECO:0000313" key="2">
    <source>
        <dbReference type="Proteomes" id="UP001617907"/>
    </source>
</evidence>
<name>A0ABW8HB68_9ACTN</name>
<gene>
    <name evidence="1" type="ORF">ACIQFM_17030</name>
</gene>
<accession>A0ABW8HB68</accession>
<reference evidence="1 2" key="1">
    <citation type="submission" date="2024-10" db="EMBL/GenBank/DDBJ databases">
        <title>The Natural Products Discovery Center: Release of the First 8490 Sequenced Strains for Exploring Actinobacteria Biosynthetic Diversity.</title>
        <authorList>
            <person name="Kalkreuter E."/>
            <person name="Kautsar S.A."/>
            <person name="Yang D."/>
            <person name="Bader C.D."/>
            <person name="Teijaro C.N."/>
            <person name="Fluegel L."/>
            <person name="Davis C.M."/>
            <person name="Simpson J.R."/>
            <person name="Lauterbach L."/>
            <person name="Steele A.D."/>
            <person name="Gui C."/>
            <person name="Meng S."/>
            <person name="Li G."/>
            <person name="Viehrig K."/>
            <person name="Ye F."/>
            <person name="Su P."/>
            <person name="Kiefer A.F."/>
            <person name="Nichols A."/>
            <person name="Cepeda A.J."/>
            <person name="Yan W."/>
            <person name="Fan B."/>
            <person name="Jiang Y."/>
            <person name="Adhikari A."/>
            <person name="Zheng C.-J."/>
            <person name="Schuster L."/>
            <person name="Cowan T.M."/>
            <person name="Smanski M.J."/>
            <person name="Chevrette M.G."/>
            <person name="De Carvalho L.P.S."/>
            <person name="Shen B."/>
        </authorList>
    </citation>
    <scope>NUCLEOTIDE SEQUENCE [LARGE SCALE GENOMIC DNA]</scope>
    <source>
        <strain evidence="1 2">NPDC093086</strain>
    </source>
</reference>
<evidence type="ECO:0000313" key="1">
    <source>
        <dbReference type="EMBL" id="MFJ6037949.1"/>
    </source>
</evidence>
<keyword evidence="2" id="KW-1185">Reference proteome</keyword>
<dbReference type="Proteomes" id="UP001617907">
    <property type="component" value="Unassembled WGS sequence"/>
</dbReference>
<comment type="caution">
    <text evidence="1">The sequence shown here is derived from an EMBL/GenBank/DDBJ whole genome shotgun (WGS) entry which is preliminary data.</text>
</comment>
<dbReference type="RefSeq" id="WP_164366657.1">
    <property type="nucleotide sequence ID" value="NZ_BBOK01000001.1"/>
</dbReference>
<protein>
    <submittedName>
        <fullName evidence="1">Uncharacterized protein</fullName>
    </submittedName>
</protein>
<organism evidence="1 2">
    <name type="scientific">Streptomyces ardesiacus</name>
    <dbReference type="NCBI Taxonomy" id="285564"/>
    <lineage>
        <taxon>Bacteria</taxon>
        <taxon>Bacillati</taxon>
        <taxon>Actinomycetota</taxon>
        <taxon>Actinomycetes</taxon>
        <taxon>Kitasatosporales</taxon>
        <taxon>Streptomycetaceae</taxon>
        <taxon>Streptomyces</taxon>
    </lineage>
</organism>